<accession>A0A2S7WSE4</accession>
<comment type="caution">
    <text evidence="1">The sequence shown here is derived from an EMBL/GenBank/DDBJ whole genome shotgun (WGS) entry which is preliminary data.</text>
</comment>
<reference evidence="1 2" key="1">
    <citation type="submission" date="2016-12" db="EMBL/GenBank/DDBJ databases">
        <title>Trade-off between light-utilization and light-protection in marine flavobacteria.</title>
        <authorList>
            <person name="Kumagai Y."/>
            <person name="Yoshizawa S."/>
            <person name="Kogure K."/>
            <person name="Iwasaki W."/>
        </authorList>
    </citation>
    <scope>NUCLEOTIDE SEQUENCE [LARGE SCALE GENOMIC DNA]</scope>
    <source>
        <strain evidence="1 2">NBRC 108759</strain>
    </source>
</reference>
<protein>
    <submittedName>
        <fullName evidence="1">Uncharacterized protein</fullName>
    </submittedName>
</protein>
<dbReference type="Proteomes" id="UP000238882">
    <property type="component" value="Unassembled WGS sequence"/>
</dbReference>
<dbReference type="EMBL" id="MSCN01000001">
    <property type="protein sequence ID" value="PQJ80242.1"/>
    <property type="molecule type" value="Genomic_DNA"/>
</dbReference>
<sequence>MSKISYEISQNNNELILLKEGKKTPLLTSFWYMEFGKTCAEIKEDNDKLLYSVTKKFQFWKWKMVYLIFKNGGEKSILISQNTRNTVFKIELLNSVYQIKVNYKKKKSIYKDTTKIAEFDESFLATNNIKLLVADSGELQILFLLYTSLFIGINDLKSKTALKSQKQLEKNTEAWF</sequence>
<evidence type="ECO:0000313" key="1">
    <source>
        <dbReference type="EMBL" id="PQJ80242.1"/>
    </source>
</evidence>
<organism evidence="1 2">
    <name type="scientific">Polaribacter porphyrae</name>
    <dbReference type="NCBI Taxonomy" id="1137780"/>
    <lineage>
        <taxon>Bacteria</taxon>
        <taxon>Pseudomonadati</taxon>
        <taxon>Bacteroidota</taxon>
        <taxon>Flavobacteriia</taxon>
        <taxon>Flavobacteriales</taxon>
        <taxon>Flavobacteriaceae</taxon>
    </lineage>
</organism>
<dbReference type="AlphaFoldDB" id="A0A2S7WSE4"/>
<proteinExistence type="predicted"/>
<keyword evidence="2" id="KW-1185">Reference proteome</keyword>
<evidence type="ECO:0000313" key="2">
    <source>
        <dbReference type="Proteomes" id="UP000238882"/>
    </source>
</evidence>
<name>A0A2S7WSE4_9FLAO</name>
<gene>
    <name evidence="1" type="ORF">BTO18_14115</name>
</gene>